<keyword evidence="3" id="KW-1185">Reference proteome</keyword>
<evidence type="ECO:0000256" key="1">
    <source>
        <dbReference type="SAM" id="Phobius"/>
    </source>
</evidence>
<keyword evidence="1" id="KW-0812">Transmembrane</keyword>
<dbReference type="EMBL" id="CP021354">
    <property type="protein sequence ID" value="AWK71144.1"/>
    <property type="molecule type" value="Genomic_DNA"/>
</dbReference>
<reference evidence="2 3" key="1">
    <citation type="submission" date="2017-05" db="EMBL/GenBank/DDBJ databases">
        <title>Isolation of Rhodococcus sp. S2-17 biodegrading of BP-3.</title>
        <authorList>
            <person name="Lee Y."/>
            <person name="Kim K.H."/>
            <person name="Chun B.H."/>
            <person name="Jung H.S."/>
            <person name="Jeon C.O."/>
        </authorList>
    </citation>
    <scope>NUCLEOTIDE SEQUENCE [LARGE SCALE GENOMIC DNA]</scope>
    <source>
        <strain evidence="2 3">S2-17</strain>
    </source>
</reference>
<evidence type="ECO:0000313" key="3">
    <source>
        <dbReference type="Proteomes" id="UP000245711"/>
    </source>
</evidence>
<proteinExistence type="predicted"/>
<keyword evidence="1" id="KW-1133">Transmembrane helix</keyword>
<protein>
    <submittedName>
        <fullName evidence="2">Uncharacterized protein</fullName>
    </submittedName>
</protein>
<dbReference type="Proteomes" id="UP000245711">
    <property type="component" value="Chromosome"/>
</dbReference>
<accession>A0A2S2BRF2</accession>
<dbReference type="AlphaFoldDB" id="A0A2S2BRF2"/>
<gene>
    <name evidence="2" type="ORF">CBI38_05695</name>
</gene>
<name>A0A2S2BRF2_9NOCA</name>
<feature type="transmembrane region" description="Helical" evidence="1">
    <location>
        <begin position="43"/>
        <end position="69"/>
    </location>
</feature>
<dbReference type="KEGG" id="roz:CBI38_05695"/>
<keyword evidence="1" id="KW-0472">Membrane</keyword>
<organism evidence="2 3">
    <name type="scientific">Rhodococcus oxybenzonivorans</name>
    <dbReference type="NCBI Taxonomy" id="1990687"/>
    <lineage>
        <taxon>Bacteria</taxon>
        <taxon>Bacillati</taxon>
        <taxon>Actinomycetota</taxon>
        <taxon>Actinomycetes</taxon>
        <taxon>Mycobacteriales</taxon>
        <taxon>Nocardiaceae</taxon>
        <taxon>Rhodococcus</taxon>
    </lineage>
</organism>
<evidence type="ECO:0000313" key="2">
    <source>
        <dbReference type="EMBL" id="AWK71144.1"/>
    </source>
</evidence>
<dbReference type="RefSeq" id="WP_204165009.1">
    <property type="nucleotide sequence ID" value="NZ_CP021354.1"/>
</dbReference>
<sequence>MRVSPQICDGSPIVLDNVQATRVIGSTRKSALAQGEMMENMMLGLLGALNSGVTLGLANTILTFGGVVLNLNIVVN</sequence>